<sequence length="389" mass="43292">MEPKIFIAVVLILSVATTCADARERRGKVWVRRARQVQPGSSVVEQAVVTNVLRNPNTAAESAPVAATRQAPQYQQQGQQQYQQIGQQQVGQQQQPYIQPQGAQQQLPTVPQQQYPQPQYPQPQNTQPQYPQPQYPQPQVVQPQQPYPQPQVVQPQQQYPQPQVAQPQQQYPQPQVAQPQQQYPQPQVAQPQQPVVQQPQPYPQQPTLPSYLQPNAIVNQVTQNAPSYSQLVAVKTYGSVLESKLPSNASRIRPNLLDGFSCAGRIYGYYADVLNDCQVFHVCYPLKSVFNNHPDVPDITYDFSFICNDFLAFDQLSLTCGWATEVIPCENAQELYDVTNQKFFKIPPPEPQGQGGYVVPGGTPPFYPGVPPQIGTPVTGAVAPGTFQG</sequence>
<gene>
    <name evidence="5" type="primary">LOC108672843</name>
</gene>
<feature type="chain" id="PRO_5034544563" evidence="2">
    <location>
        <begin position="23"/>
        <end position="389"/>
    </location>
</feature>
<evidence type="ECO:0000256" key="2">
    <source>
        <dbReference type="SAM" id="SignalP"/>
    </source>
</evidence>
<feature type="signal peptide" evidence="2">
    <location>
        <begin position="1"/>
        <end position="22"/>
    </location>
</feature>
<dbReference type="GO" id="GO:0005576">
    <property type="term" value="C:extracellular region"/>
    <property type="evidence" value="ECO:0007669"/>
    <property type="project" value="InterPro"/>
</dbReference>
<dbReference type="OrthoDB" id="6407151at2759"/>
<evidence type="ECO:0000259" key="3">
    <source>
        <dbReference type="Pfam" id="PF01607"/>
    </source>
</evidence>
<evidence type="ECO:0000313" key="5">
    <source>
        <dbReference type="RefSeq" id="XP_018016079.1"/>
    </source>
</evidence>
<organism evidence="4 5">
    <name type="scientific">Hyalella azteca</name>
    <name type="common">Amphipod</name>
    <dbReference type="NCBI Taxonomy" id="294128"/>
    <lineage>
        <taxon>Eukaryota</taxon>
        <taxon>Metazoa</taxon>
        <taxon>Ecdysozoa</taxon>
        <taxon>Arthropoda</taxon>
        <taxon>Crustacea</taxon>
        <taxon>Multicrustacea</taxon>
        <taxon>Malacostraca</taxon>
        <taxon>Eumalacostraca</taxon>
        <taxon>Peracarida</taxon>
        <taxon>Amphipoda</taxon>
        <taxon>Senticaudata</taxon>
        <taxon>Talitrida</taxon>
        <taxon>Talitroidea</taxon>
        <taxon>Hyalellidae</taxon>
        <taxon>Hyalella</taxon>
    </lineage>
</organism>
<dbReference type="Proteomes" id="UP000694843">
    <property type="component" value="Unplaced"/>
</dbReference>
<name>A0A8B7NQR4_HYAAZ</name>
<dbReference type="AlphaFoldDB" id="A0A8B7NQR4"/>
<dbReference type="InterPro" id="IPR002557">
    <property type="entry name" value="Chitin-bd_dom"/>
</dbReference>
<dbReference type="OMA" id="EVIPCEN"/>
<dbReference type="RefSeq" id="XP_018016079.1">
    <property type="nucleotide sequence ID" value="XM_018160590.1"/>
</dbReference>
<evidence type="ECO:0000313" key="4">
    <source>
        <dbReference type="Proteomes" id="UP000694843"/>
    </source>
</evidence>
<evidence type="ECO:0000256" key="1">
    <source>
        <dbReference type="SAM" id="MobiDB-lite"/>
    </source>
</evidence>
<dbReference type="GO" id="GO:0008061">
    <property type="term" value="F:chitin binding"/>
    <property type="evidence" value="ECO:0007669"/>
    <property type="project" value="InterPro"/>
</dbReference>
<dbReference type="KEGG" id="hazt:108672843"/>
<proteinExistence type="predicted"/>
<feature type="compositionally biased region" description="Low complexity" evidence="1">
    <location>
        <begin position="93"/>
        <end position="129"/>
    </location>
</feature>
<feature type="region of interest" description="Disordered" evidence="1">
    <location>
        <begin position="93"/>
        <end position="209"/>
    </location>
</feature>
<dbReference type="PANTHER" id="PTHR22933">
    <property type="entry name" value="FI18007P1-RELATED"/>
    <property type="match status" value="1"/>
</dbReference>
<keyword evidence="2" id="KW-0732">Signal</keyword>
<accession>A0A8B7NQR4</accession>
<keyword evidence="4" id="KW-1185">Reference proteome</keyword>
<dbReference type="InterPro" id="IPR052976">
    <property type="entry name" value="Scoloptoxin-like"/>
</dbReference>
<dbReference type="PANTHER" id="PTHR22933:SF43">
    <property type="entry name" value="LP10131P"/>
    <property type="match status" value="1"/>
</dbReference>
<feature type="domain" description="Chitin-binding type-2" evidence="3">
    <location>
        <begin position="262"/>
        <end position="329"/>
    </location>
</feature>
<dbReference type="Pfam" id="PF01607">
    <property type="entry name" value="CBM_14"/>
    <property type="match status" value="1"/>
</dbReference>
<protein>
    <submittedName>
        <fullName evidence="5">Mediator of RNA polymerase II transcription subunit 15</fullName>
    </submittedName>
</protein>
<reference evidence="5" key="1">
    <citation type="submission" date="2025-08" db="UniProtKB">
        <authorList>
            <consortium name="RefSeq"/>
        </authorList>
    </citation>
    <scope>IDENTIFICATION</scope>
    <source>
        <tissue evidence="5">Whole organism</tissue>
    </source>
</reference>
<feature type="compositionally biased region" description="Low complexity" evidence="1">
    <location>
        <begin position="137"/>
        <end position="199"/>
    </location>
</feature>
<dbReference type="GeneID" id="108672843"/>